<evidence type="ECO:0000256" key="4">
    <source>
        <dbReference type="ARBA" id="ARBA00022630"/>
    </source>
</evidence>
<dbReference type="InterPro" id="IPR023173">
    <property type="entry name" value="NADPH_Cyt_P450_Rdtase_alpha"/>
</dbReference>
<dbReference type="PROSITE" id="PS50902">
    <property type="entry name" value="FLAVODOXIN_LIKE"/>
    <property type="match status" value="1"/>
</dbReference>
<protein>
    <recommendedName>
        <fullName evidence="1">assimilatory sulfite reductase (NADPH)</fullName>
        <ecNumber evidence="1">1.8.1.2</ecNumber>
    </recommendedName>
</protein>
<dbReference type="AlphaFoldDB" id="A0A1H7VPM0"/>
<dbReference type="STRING" id="930146.SAMN05192533_10154"/>
<evidence type="ECO:0000256" key="6">
    <source>
        <dbReference type="ARBA" id="ARBA00022827"/>
    </source>
</evidence>
<dbReference type="CDD" id="cd06199">
    <property type="entry name" value="SiR"/>
    <property type="match status" value="1"/>
</dbReference>
<dbReference type="SUPFAM" id="SSF52218">
    <property type="entry name" value="Flavoproteins"/>
    <property type="match status" value="1"/>
</dbReference>
<comment type="cofactor">
    <cofactor evidence="12">
        <name>FMN</name>
        <dbReference type="ChEBI" id="CHEBI:58210"/>
    </cofactor>
    <text evidence="12">Binds 1 FMN per subunit.</text>
</comment>
<evidence type="ECO:0000259" key="14">
    <source>
        <dbReference type="PROSITE" id="PS51384"/>
    </source>
</evidence>
<evidence type="ECO:0000256" key="9">
    <source>
        <dbReference type="ARBA" id="ARBA00023002"/>
    </source>
</evidence>
<keyword evidence="4" id="KW-0285">Flavoprotein</keyword>
<dbReference type="GO" id="GO:0010181">
    <property type="term" value="F:FMN binding"/>
    <property type="evidence" value="ECO:0007669"/>
    <property type="project" value="InterPro"/>
</dbReference>
<dbReference type="SUPFAM" id="SSF52343">
    <property type="entry name" value="Ferredoxin reductase-like, C-terminal NADP-linked domain"/>
    <property type="match status" value="1"/>
</dbReference>
<evidence type="ECO:0000256" key="2">
    <source>
        <dbReference type="ARBA" id="ARBA00022448"/>
    </source>
</evidence>
<feature type="binding site" evidence="12">
    <location>
        <begin position="79"/>
        <end position="84"/>
    </location>
    <ligand>
        <name>FMN</name>
        <dbReference type="ChEBI" id="CHEBI:58210"/>
    </ligand>
</feature>
<dbReference type="EC" id="1.8.1.2" evidence="1"/>
<evidence type="ECO:0000256" key="7">
    <source>
        <dbReference type="ARBA" id="ARBA00022857"/>
    </source>
</evidence>
<evidence type="ECO:0000256" key="10">
    <source>
        <dbReference type="ARBA" id="ARBA00023192"/>
    </source>
</evidence>
<keyword evidence="8" id="KW-0249">Electron transport</keyword>
<dbReference type="InterPro" id="IPR010199">
    <property type="entry name" value="CysJ"/>
</dbReference>
<dbReference type="GO" id="GO:0050660">
    <property type="term" value="F:flavin adenine dinucleotide binding"/>
    <property type="evidence" value="ECO:0007669"/>
    <property type="project" value="InterPro"/>
</dbReference>
<evidence type="ECO:0000256" key="11">
    <source>
        <dbReference type="ARBA" id="ARBA00052219"/>
    </source>
</evidence>
<feature type="binding site" evidence="12">
    <location>
        <begin position="162"/>
        <end position="171"/>
    </location>
    <ligand>
        <name>FMN</name>
        <dbReference type="ChEBI" id="CHEBI:58210"/>
    </ligand>
</feature>
<evidence type="ECO:0000256" key="12">
    <source>
        <dbReference type="PIRSR" id="PIRSR000207-1"/>
    </source>
</evidence>
<dbReference type="SUPFAM" id="SSF63380">
    <property type="entry name" value="Riboflavin synthase domain-like"/>
    <property type="match status" value="1"/>
</dbReference>
<keyword evidence="3" id="KW-0028">Amino-acid biosynthesis</keyword>
<dbReference type="PROSITE" id="PS51384">
    <property type="entry name" value="FAD_FR"/>
    <property type="match status" value="1"/>
</dbReference>
<feature type="binding site" evidence="12">
    <location>
        <position position="578"/>
    </location>
    <ligand>
        <name>NADP(+)</name>
        <dbReference type="ChEBI" id="CHEBI:58349"/>
    </ligand>
</feature>
<reference evidence="16" key="1">
    <citation type="submission" date="2016-10" db="EMBL/GenBank/DDBJ databases">
        <authorList>
            <person name="Varghese N."/>
            <person name="Submissions S."/>
        </authorList>
    </citation>
    <scope>NUCLEOTIDE SEQUENCE [LARGE SCALE GENOMIC DNA]</scope>
    <source>
        <strain evidence="16">B48,IBRC-M 10115,DSM 25386,CECT 8001</strain>
    </source>
</reference>
<feature type="binding site" evidence="12">
    <location>
        <position position="336"/>
    </location>
    <ligand>
        <name>FAD</name>
        <dbReference type="ChEBI" id="CHEBI:57692"/>
    </ligand>
</feature>
<dbReference type="GO" id="GO:0019344">
    <property type="term" value="P:cysteine biosynthetic process"/>
    <property type="evidence" value="ECO:0007669"/>
    <property type="project" value="UniProtKB-KW"/>
</dbReference>
<proteinExistence type="predicted"/>
<keyword evidence="6 12" id="KW-0274">FAD</keyword>
<dbReference type="InterPro" id="IPR001433">
    <property type="entry name" value="OxRdtase_FAD/NAD-bd"/>
</dbReference>
<keyword evidence="2" id="KW-0813">Transport</keyword>
<feature type="binding site" evidence="12">
    <location>
        <begin position="436"/>
        <end position="439"/>
    </location>
    <ligand>
        <name>FAD</name>
        <dbReference type="ChEBI" id="CHEBI:57692"/>
    </ligand>
</feature>
<dbReference type="InterPro" id="IPR017927">
    <property type="entry name" value="FAD-bd_FR_type"/>
</dbReference>
<dbReference type="Gene3D" id="1.20.990.10">
    <property type="entry name" value="NADPH-cytochrome p450 Reductase, Chain A, domain 3"/>
    <property type="match status" value="1"/>
</dbReference>
<organism evidence="15 16">
    <name type="scientific">Mesobacillus persicus</name>
    <dbReference type="NCBI Taxonomy" id="930146"/>
    <lineage>
        <taxon>Bacteria</taxon>
        <taxon>Bacillati</taxon>
        <taxon>Bacillota</taxon>
        <taxon>Bacilli</taxon>
        <taxon>Bacillales</taxon>
        <taxon>Bacillaceae</taxon>
        <taxon>Mesobacillus</taxon>
    </lineage>
</organism>
<dbReference type="OrthoDB" id="9789468at2"/>
<dbReference type="Proteomes" id="UP000198553">
    <property type="component" value="Unassembled WGS sequence"/>
</dbReference>
<dbReference type="Pfam" id="PF00175">
    <property type="entry name" value="NAD_binding_1"/>
    <property type="match status" value="1"/>
</dbReference>
<feature type="domain" description="FAD-binding FR-type" evidence="14">
    <location>
        <begin position="246"/>
        <end position="465"/>
    </location>
</feature>
<name>A0A1H7VPM0_9BACI</name>
<dbReference type="NCBIfam" id="NF004859">
    <property type="entry name" value="PRK06214.1"/>
    <property type="match status" value="1"/>
</dbReference>
<dbReference type="PANTHER" id="PTHR19384">
    <property type="entry name" value="NITRIC OXIDE SYNTHASE-RELATED"/>
    <property type="match status" value="1"/>
</dbReference>
<keyword evidence="10" id="KW-0198">Cysteine biosynthesis</keyword>
<accession>A0A1H7VPM0</accession>
<dbReference type="PANTHER" id="PTHR19384:SF128">
    <property type="entry name" value="NADPH OXIDOREDUCTASE A"/>
    <property type="match status" value="1"/>
</dbReference>
<dbReference type="Pfam" id="PF00667">
    <property type="entry name" value="FAD_binding_1"/>
    <property type="match status" value="1"/>
</dbReference>
<dbReference type="Gene3D" id="2.40.30.10">
    <property type="entry name" value="Translation factors"/>
    <property type="match status" value="1"/>
</dbReference>
<keyword evidence="9" id="KW-0560">Oxidoreductase</keyword>
<gene>
    <name evidence="15" type="ORF">SAMN05192533_10154</name>
</gene>
<dbReference type="PRINTS" id="PR00371">
    <property type="entry name" value="FPNCR"/>
</dbReference>
<evidence type="ECO:0000313" key="16">
    <source>
        <dbReference type="Proteomes" id="UP000198553"/>
    </source>
</evidence>
<evidence type="ECO:0000256" key="5">
    <source>
        <dbReference type="ARBA" id="ARBA00022643"/>
    </source>
</evidence>
<keyword evidence="16" id="KW-1185">Reference proteome</keyword>
<keyword evidence="7 12" id="KW-0521">NADP</keyword>
<dbReference type="InterPro" id="IPR001709">
    <property type="entry name" value="Flavoprot_Pyr_Nucl_cyt_Rdtase"/>
</dbReference>
<dbReference type="NCBIfam" id="TIGR01931">
    <property type="entry name" value="cysJ"/>
    <property type="match status" value="1"/>
</dbReference>
<dbReference type="PRINTS" id="PR00369">
    <property type="entry name" value="FLAVODOXIN"/>
</dbReference>
<evidence type="ECO:0000256" key="1">
    <source>
        <dbReference type="ARBA" id="ARBA00012604"/>
    </source>
</evidence>
<feature type="binding site" evidence="12">
    <location>
        <begin position="403"/>
        <end position="406"/>
    </location>
    <ligand>
        <name>FAD</name>
        <dbReference type="ChEBI" id="CHEBI:57692"/>
    </ligand>
</feature>
<evidence type="ECO:0000256" key="8">
    <source>
        <dbReference type="ARBA" id="ARBA00022982"/>
    </source>
</evidence>
<evidence type="ECO:0000256" key="3">
    <source>
        <dbReference type="ARBA" id="ARBA00022605"/>
    </source>
</evidence>
<dbReference type="InterPro" id="IPR008254">
    <property type="entry name" value="Flavodoxin/NO_synth"/>
</dbReference>
<dbReference type="InterPro" id="IPR017938">
    <property type="entry name" value="Riboflavin_synthase-like_b-brl"/>
</dbReference>
<dbReference type="InterPro" id="IPR029039">
    <property type="entry name" value="Flavoprotein-like_sf"/>
</dbReference>
<dbReference type="Gene3D" id="3.40.50.360">
    <property type="match status" value="1"/>
</dbReference>
<sequence>MQLQVLNSPFNQEQAELLNRLLPTLTESQKVWLSGFLAASQSVSSAAAPIDTPLAQAVEHPNQNKMQAISKEVTVLYGSQTGNAQGLAKKAASKLEEKDFQVTVSSMSDFKPNNLKKVKNLLILVSTHGEGDPPDNALSFHEFLHGRRAPKLEDLHFSVLSLGDSSYEFFCETGKQFDQRLEELGGTRLYPRFDCDLDFDEPAAEWLEGVLSSLTEVQGGTEAQSGNASPDVPTTTQVAESVYSRTNPFKAEVLENLNINGRGSNKETRHLELSLEGSGLSFKPGDSLGVYPENDPELVQMLIETLNWSPEQTVTINKQGDIRSLKEALISYYEITVLTKPLLQKVADLSKHEDLHALLAKGNEEQLKAYIDGRDLLDLVRDFGPWGSSAQEFVSILRKMPSRLYSIASSLTSNPDEVHLTIGAVRYDAHGRERKGVASILCAERIQPGDTLPVYIQHNDNFALPENPETPIIMVGPGTGVAPFRSFMQEREEIGAEGKSWMFFGDQHFVTDFLYQTEWQQWLKDGVLTKMDVAFSRDTDEKVYVQHRMLEQSQELFAWLQEGAVVYICGDEKNMAHDVHNTLIEIIEKEGSMSREEAENYLAEMQQQKRYQRDVY</sequence>
<evidence type="ECO:0000259" key="13">
    <source>
        <dbReference type="PROSITE" id="PS50902"/>
    </source>
</evidence>
<dbReference type="InterPro" id="IPR001094">
    <property type="entry name" value="Flavdoxin-like"/>
</dbReference>
<dbReference type="EMBL" id="FOBW01000001">
    <property type="protein sequence ID" value="SEM11262.1"/>
    <property type="molecule type" value="Genomic_DNA"/>
</dbReference>
<feature type="binding site" evidence="12">
    <location>
        <begin position="542"/>
        <end position="546"/>
    </location>
    <ligand>
        <name>NADP(+)</name>
        <dbReference type="ChEBI" id="CHEBI:58349"/>
    </ligand>
</feature>
<feature type="binding site" evidence="12">
    <location>
        <position position="427"/>
    </location>
    <ligand>
        <name>FAD</name>
        <dbReference type="ChEBI" id="CHEBI:57692"/>
    </ligand>
</feature>
<dbReference type="GO" id="GO:0004783">
    <property type="term" value="F:sulfite reductase (NADPH) activity"/>
    <property type="evidence" value="ECO:0007669"/>
    <property type="project" value="UniProtKB-EC"/>
</dbReference>
<feature type="domain" description="Flavodoxin-like" evidence="13">
    <location>
        <begin position="73"/>
        <end position="211"/>
    </location>
</feature>
<comment type="cofactor">
    <cofactor evidence="12">
        <name>FAD</name>
        <dbReference type="ChEBI" id="CHEBI:57692"/>
    </cofactor>
    <text evidence="12">Binds 1 FAD per subunit.</text>
</comment>
<dbReference type="FunFam" id="3.40.50.80:FF:000001">
    <property type="entry name" value="NADPH--cytochrome P450 reductase 1"/>
    <property type="match status" value="1"/>
</dbReference>
<dbReference type="RefSeq" id="WP_090740010.1">
    <property type="nucleotide sequence ID" value="NZ_FOBW01000001.1"/>
</dbReference>
<dbReference type="InterPro" id="IPR003097">
    <property type="entry name" value="CysJ-like_FAD-binding"/>
</dbReference>
<feature type="binding site" evidence="12">
    <location>
        <begin position="421"/>
        <end position="423"/>
    </location>
    <ligand>
        <name>FAD</name>
        <dbReference type="ChEBI" id="CHEBI:57692"/>
    </ligand>
</feature>
<dbReference type="Gene3D" id="3.40.50.80">
    <property type="entry name" value="Nucleotide-binding domain of ferredoxin-NADP reductase (FNR) module"/>
    <property type="match status" value="1"/>
</dbReference>
<feature type="binding site" evidence="12">
    <location>
        <begin position="126"/>
        <end position="129"/>
    </location>
    <ligand>
        <name>FMN</name>
        <dbReference type="ChEBI" id="CHEBI:58210"/>
    </ligand>
</feature>
<dbReference type="GO" id="GO:0005829">
    <property type="term" value="C:cytosol"/>
    <property type="evidence" value="ECO:0007669"/>
    <property type="project" value="TreeGrafter"/>
</dbReference>
<comment type="catalytic activity">
    <reaction evidence="11">
        <text>hydrogen sulfide + 3 NADP(+) + 3 H2O = sulfite + 3 NADPH + 4 H(+)</text>
        <dbReference type="Rhea" id="RHEA:13801"/>
        <dbReference type="ChEBI" id="CHEBI:15377"/>
        <dbReference type="ChEBI" id="CHEBI:15378"/>
        <dbReference type="ChEBI" id="CHEBI:17359"/>
        <dbReference type="ChEBI" id="CHEBI:29919"/>
        <dbReference type="ChEBI" id="CHEBI:57783"/>
        <dbReference type="ChEBI" id="CHEBI:58349"/>
        <dbReference type="EC" id="1.8.1.2"/>
    </reaction>
</comment>
<dbReference type="Pfam" id="PF00258">
    <property type="entry name" value="Flavodoxin_1"/>
    <property type="match status" value="1"/>
</dbReference>
<evidence type="ECO:0000313" key="15">
    <source>
        <dbReference type="EMBL" id="SEM11262.1"/>
    </source>
</evidence>
<dbReference type="PIRSF" id="PIRSF000207">
    <property type="entry name" value="SiR-FP_CysJ"/>
    <property type="match status" value="1"/>
</dbReference>
<dbReference type="InterPro" id="IPR039261">
    <property type="entry name" value="FNR_nucleotide-bd"/>
</dbReference>
<feature type="binding site" evidence="12">
    <location>
        <begin position="536"/>
        <end position="537"/>
    </location>
    <ligand>
        <name>NADP(+)</name>
        <dbReference type="ChEBI" id="CHEBI:58349"/>
    </ligand>
</feature>
<dbReference type="GO" id="GO:0016651">
    <property type="term" value="F:oxidoreductase activity, acting on NAD(P)H"/>
    <property type="evidence" value="ECO:0007669"/>
    <property type="project" value="UniProtKB-ARBA"/>
</dbReference>
<feature type="binding site" evidence="12">
    <location>
        <position position="616"/>
    </location>
    <ligand>
        <name>FAD</name>
        <dbReference type="ChEBI" id="CHEBI:57692"/>
    </ligand>
</feature>
<keyword evidence="5 12" id="KW-0288">FMN</keyword>